<organism evidence="2 3">
    <name type="scientific">Didymella exigua CBS 183.55</name>
    <dbReference type="NCBI Taxonomy" id="1150837"/>
    <lineage>
        <taxon>Eukaryota</taxon>
        <taxon>Fungi</taxon>
        <taxon>Dikarya</taxon>
        <taxon>Ascomycota</taxon>
        <taxon>Pezizomycotina</taxon>
        <taxon>Dothideomycetes</taxon>
        <taxon>Pleosporomycetidae</taxon>
        <taxon>Pleosporales</taxon>
        <taxon>Pleosporineae</taxon>
        <taxon>Didymellaceae</taxon>
        <taxon>Didymella</taxon>
    </lineage>
</organism>
<protein>
    <submittedName>
        <fullName evidence="2">Uncharacterized protein</fullName>
    </submittedName>
</protein>
<evidence type="ECO:0000313" key="3">
    <source>
        <dbReference type="Proteomes" id="UP000800082"/>
    </source>
</evidence>
<dbReference type="AlphaFoldDB" id="A0A6A5R835"/>
<reference evidence="2" key="1">
    <citation type="journal article" date="2020" name="Stud. Mycol.">
        <title>101 Dothideomycetes genomes: a test case for predicting lifestyles and emergence of pathogens.</title>
        <authorList>
            <person name="Haridas S."/>
            <person name="Albert R."/>
            <person name="Binder M."/>
            <person name="Bloem J."/>
            <person name="Labutti K."/>
            <person name="Salamov A."/>
            <person name="Andreopoulos B."/>
            <person name="Baker S."/>
            <person name="Barry K."/>
            <person name="Bills G."/>
            <person name="Bluhm B."/>
            <person name="Cannon C."/>
            <person name="Castanera R."/>
            <person name="Culley D."/>
            <person name="Daum C."/>
            <person name="Ezra D."/>
            <person name="Gonzalez J."/>
            <person name="Henrissat B."/>
            <person name="Kuo A."/>
            <person name="Liang C."/>
            <person name="Lipzen A."/>
            <person name="Lutzoni F."/>
            <person name="Magnuson J."/>
            <person name="Mondo S."/>
            <person name="Nolan M."/>
            <person name="Ohm R."/>
            <person name="Pangilinan J."/>
            <person name="Park H.-J."/>
            <person name="Ramirez L."/>
            <person name="Alfaro M."/>
            <person name="Sun H."/>
            <person name="Tritt A."/>
            <person name="Yoshinaga Y."/>
            <person name="Zwiers L.-H."/>
            <person name="Turgeon B."/>
            <person name="Goodwin S."/>
            <person name="Spatafora J."/>
            <person name="Crous P."/>
            <person name="Grigoriev I."/>
        </authorList>
    </citation>
    <scope>NUCLEOTIDE SEQUENCE</scope>
    <source>
        <strain evidence="2">CBS 183.55</strain>
    </source>
</reference>
<evidence type="ECO:0000256" key="1">
    <source>
        <dbReference type="SAM" id="MobiDB-lite"/>
    </source>
</evidence>
<feature type="region of interest" description="Disordered" evidence="1">
    <location>
        <begin position="22"/>
        <end position="43"/>
    </location>
</feature>
<dbReference type="RefSeq" id="XP_033443387.1">
    <property type="nucleotide sequence ID" value="XM_033598384.1"/>
</dbReference>
<dbReference type="Proteomes" id="UP000800082">
    <property type="component" value="Unassembled WGS sequence"/>
</dbReference>
<sequence>MLKDAPAAARCAAHREMHPECPAQPLPHDAIAAPSGSSGELQKRDGEAVHEIEFFANLHHCLRPIPLNRLIGSKKPTLKRLAPHPRLSCEVSSVYDKLWRRHPWVKSAVSETFSSRICTGRDIAQRPLRALTATPVACGLHIAQSCQGAFHASAAQSVLAYCDLSARDEERSTFTTPRLTFIATHCSVLSRSQYYSPVRSLPLSSPFVARAACAALLQALHRSLPYSSLADVAQRACWARLPSLFSLLPRPSPLPFNIRTDIAI</sequence>
<gene>
    <name evidence="2" type="ORF">M421DRAFT_96311</name>
</gene>
<dbReference type="EMBL" id="ML979009">
    <property type="protein sequence ID" value="KAF1923134.1"/>
    <property type="molecule type" value="Genomic_DNA"/>
</dbReference>
<dbReference type="GeneID" id="54356051"/>
<name>A0A6A5R835_9PLEO</name>
<keyword evidence="3" id="KW-1185">Reference proteome</keyword>
<proteinExistence type="predicted"/>
<accession>A0A6A5R835</accession>
<evidence type="ECO:0000313" key="2">
    <source>
        <dbReference type="EMBL" id="KAF1923134.1"/>
    </source>
</evidence>